<organism evidence="1 2">
    <name type="scientific">Azospirillum aestuarii</name>
    <dbReference type="NCBI Taxonomy" id="2802052"/>
    <lineage>
        <taxon>Bacteria</taxon>
        <taxon>Pseudomonadati</taxon>
        <taxon>Pseudomonadota</taxon>
        <taxon>Alphaproteobacteria</taxon>
        <taxon>Rhodospirillales</taxon>
        <taxon>Azospirillaceae</taxon>
        <taxon>Azospirillum</taxon>
    </lineage>
</organism>
<sequence length="77" mass="8656">MDTTRELVRMANQIANYFQSYPQDEAVTETAGHIRAFWEPRMRQRLLDHSSAGGEGLHEIVTQAVERLKGPTKVGSA</sequence>
<protein>
    <submittedName>
        <fullName evidence="1">Formate dehydrogenase subunit delta</fullName>
    </submittedName>
</protein>
<dbReference type="Proteomes" id="UP000654452">
    <property type="component" value="Unassembled WGS sequence"/>
</dbReference>
<dbReference type="Pfam" id="PF11390">
    <property type="entry name" value="FdsD"/>
    <property type="match status" value="1"/>
</dbReference>
<reference evidence="1 2" key="1">
    <citation type="submission" date="2021-01" db="EMBL/GenBank/DDBJ databases">
        <title>Azospirillum sp. YIM DDC1 draft genome.</title>
        <authorList>
            <person name="Wang Y.-X."/>
        </authorList>
    </citation>
    <scope>NUCLEOTIDE SEQUENCE [LARGE SCALE GENOMIC DNA]</scope>
    <source>
        <strain evidence="1 2">YIM DDC1</strain>
    </source>
</reference>
<accession>A0ABS1HSS9</accession>
<dbReference type="InterPro" id="IPR021074">
    <property type="entry name" value="Formate_DH_dsu"/>
</dbReference>
<comment type="caution">
    <text evidence="1">The sequence shown here is derived from an EMBL/GenBank/DDBJ whole genome shotgun (WGS) entry which is preliminary data.</text>
</comment>
<evidence type="ECO:0000313" key="1">
    <source>
        <dbReference type="EMBL" id="MBK4717867.1"/>
    </source>
</evidence>
<dbReference type="RefSeq" id="WP_145623623.1">
    <property type="nucleotide sequence ID" value="NZ_JAEPIV010000001.1"/>
</dbReference>
<gene>
    <name evidence="1" type="ORF">JJL56_03210</name>
</gene>
<name>A0ABS1HSS9_9PROT</name>
<dbReference type="EMBL" id="JAEPIV010000001">
    <property type="protein sequence ID" value="MBK4717867.1"/>
    <property type="molecule type" value="Genomic_DNA"/>
</dbReference>
<keyword evidence="2" id="KW-1185">Reference proteome</keyword>
<proteinExistence type="predicted"/>
<evidence type="ECO:0000313" key="2">
    <source>
        <dbReference type="Proteomes" id="UP000654452"/>
    </source>
</evidence>